<dbReference type="InterPro" id="IPR041373">
    <property type="entry name" value="RT_RNaseH"/>
</dbReference>
<dbReference type="Pfam" id="PF17917">
    <property type="entry name" value="RT_RNaseH"/>
    <property type="match status" value="1"/>
</dbReference>
<dbReference type="Gene3D" id="1.10.340.70">
    <property type="match status" value="1"/>
</dbReference>
<dbReference type="GO" id="GO:0003824">
    <property type="term" value="F:catalytic activity"/>
    <property type="evidence" value="ECO:0007669"/>
    <property type="project" value="UniProtKB-KW"/>
</dbReference>
<dbReference type="Pfam" id="PF17921">
    <property type="entry name" value="Integrase_H2C2"/>
    <property type="match status" value="1"/>
</dbReference>
<dbReference type="FunFam" id="3.30.420.10:FF:000063">
    <property type="entry name" value="Retrovirus-related Pol polyprotein from transposon 297-like Protein"/>
    <property type="match status" value="1"/>
</dbReference>
<dbReference type="InterPro" id="IPR036397">
    <property type="entry name" value="RNaseH_sf"/>
</dbReference>
<dbReference type="InterPro" id="IPR041588">
    <property type="entry name" value="Integrase_H2C2"/>
</dbReference>
<dbReference type="GO" id="GO:0003676">
    <property type="term" value="F:nucleic acid binding"/>
    <property type="evidence" value="ECO:0007669"/>
    <property type="project" value="InterPro"/>
</dbReference>
<dbReference type="Pfam" id="PF00078">
    <property type="entry name" value="RVT_1"/>
    <property type="match status" value="1"/>
</dbReference>
<evidence type="ECO:0000256" key="3">
    <source>
        <dbReference type="ARBA" id="ARBA00022722"/>
    </source>
</evidence>
<comment type="caution">
    <text evidence="10">The sequence shown here is derived from an EMBL/GenBank/DDBJ whole genome shotgun (WGS) entry which is preliminary data.</text>
</comment>
<dbReference type="Proteomes" id="UP000663891">
    <property type="component" value="Unassembled WGS sequence"/>
</dbReference>
<name>A0A814TEC2_9BILA</name>
<evidence type="ECO:0000256" key="4">
    <source>
        <dbReference type="ARBA" id="ARBA00022759"/>
    </source>
</evidence>
<evidence type="ECO:0000313" key="10">
    <source>
        <dbReference type="EMBL" id="CAF1158398.1"/>
    </source>
</evidence>
<feature type="domain" description="Integrase catalytic" evidence="9">
    <location>
        <begin position="700"/>
        <end position="857"/>
    </location>
</feature>
<evidence type="ECO:0000259" key="8">
    <source>
        <dbReference type="PROSITE" id="PS50878"/>
    </source>
</evidence>
<dbReference type="FunFam" id="3.10.20.370:FF:000001">
    <property type="entry name" value="Retrovirus-related Pol polyprotein from transposon 17.6-like protein"/>
    <property type="match status" value="1"/>
</dbReference>
<reference evidence="10" key="1">
    <citation type="submission" date="2021-02" db="EMBL/GenBank/DDBJ databases">
        <authorList>
            <person name="Nowell W R."/>
        </authorList>
    </citation>
    <scope>NUCLEOTIDE SEQUENCE</scope>
</reference>
<keyword evidence="1" id="KW-0808">Transferase</keyword>
<evidence type="ECO:0008006" key="13">
    <source>
        <dbReference type="Google" id="ProtNLM"/>
    </source>
</evidence>
<dbReference type="InterPro" id="IPR001584">
    <property type="entry name" value="Integrase_cat-core"/>
</dbReference>
<keyword evidence="5" id="KW-0378">Hydrolase</keyword>
<keyword evidence="4" id="KW-0255">Endonuclease</keyword>
<dbReference type="EMBL" id="CAJOAY010005919">
    <property type="protein sequence ID" value="CAF4124177.1"/>
    <property type="molecule type" value="Genomic_DNA"/>
</dbReference>
<dbReference type="PROSITE" id="PS50878">
    <property type="entry name" value="RT_POL"/>
    <property type="match status" value="1"/>
</dbReference>
<dbReference type="CDD" id="cd09274">
    <property type="entry name" value="RNase_HI_RT_Ty3"/>
    <property type="match status" value="1"/>
</dbReference>
<proteinExistence type="predicted"/>
<dbReference type="FunFam" id="1.10.340.70:FF:000003">
    <property type="entry name" value="Protein CBG25708"/>
    <property type="match status" value="1"/>
</dbReference>
<feature type="compositionally biased region" description="Low complexity" evidence="7">
    <location>
        <begin position="952"/>
        <end position="961"/>
    </location>
</feature>
<dbReference type="InterPro" id="IPR012337">
    <property type="entry name" value="RNaseH-like_sf"/>
</dbReference>
<dbReference type="InterPro" id="IPR043502">
    <property type="entry name" value="DNA/RNA_pol_sf"/>
</dbReference>
<dbReference type="SUPFAM" id="SSF56672">
    <property type="entry name" value="DNA/RNA polymerases"/>
    <property type="match status" value="1"/>
</dbReference>
<dbReference type="FunFam" id="3.30.70.270:FF:000020">
    <property type="entry name" value="Transposon Tf2-6 polyprotein-like Protein"/>
    <property type="match status" value="1"/>
</dbReference>
<protein>
    <recommendedName>
        <fullName evidence="13">Reverse transcriptase</fullName>
    </recommendedName>
</protein>
<dbReference type="EMBL" id="CAJNON010000270">
    <property type="protein sequence ID" value="CAF1158398.1"/>
    <property type="molecule type" value="Genomic_DNA"/>
</dbReference>
<dbReference type="Proteomes" id="UP000663881">
    <property type="component" value="Unassembled WGS sequence"/>
</dbReference>
<dbReference type="PANTHER" id="PTHR37984">
    <property type="entry name" value="PROTEIN CBG26694"/>
    <property type="match status" value="1"/>
</dbReference>
<evidence type="ECO:0000313" key="11">
    <source>
        <dbReference type="EMBL" id="CAF4124177.1"/>
    </source>
</evidence>
<dbReference type="CDD" id="cd01647">
    <property type="entry name" value="RT_LTR"/>
    <property type="match status" value="1"/>
</dbReference>
<dbReference type="InterPro" id="IPR043128">
    <property type="entry name" value="Rev_trsase/Diguanyl_cyclase"/>
</dbReference>
<dbReference type="AlphaFoldDB" id="A0A814TEC2"/>
<evidence type="ECO:0000256" key="6">
    <source>
        <dbReference type="ARBA" id="ARBA00022918"/>
    </source>
</evidence>
<evidence type="ECO:0000313" key="12">
    <source>
        <dbReference type="Proteomes" id="UP000663891"/>
    </source>
</evidence>
<sequence length="987" mass="113151">MNDWYKLGSPTMNSSKWKLQCYNGSVITTIGECLVTIEYDKQKFQLPVIVVNDANSCLLGLQWIYNMKLDLNRILYGINYQPAMVHKINNGSNLQLILDKYNNVLNSELGHCTKVQAHIQLKTDAVPKFFKSRSLPFAYLDGIKTEIERNVNAGIIERVDTSAWAAPIVPVKKPNGKIRICGDFKVTVNPQIWIDQHPIPSIDELFTRLNNGIKFSKLDLSDAYLQIELDDSSKQLVVINTPLGLFRYNRLPFGIASAPAIFQRVIDQVIAGIPNTVAYLDDILITGRTEDEHLQALDQVLGKLAEFGFTCNPEKCMFLQDEVSYLGYVIDKYGKRPDKTRVDAIINMPAPKNIKELEAFIGKVNYYGSFISNFSTKCQVLNRLRQANVKWDWNNQCQAAFTNLLQEIANATTLVHFDGKLPVVLATDASEYGIGAVLMHRYEDGTERPIAHASKTLTTTERNYSQVEKEAFSIIYGVKKFHQYLAGRIFDLNTDHRPLLTIFNPTKPLPVATANRLQRWAMFLMTYSYNIHFKPTQAHANADALSRLPVGDDNSFSDDDSVQIKYIQTELMEQWPLDADEIATATKNDKTLQIVHRFIRTQWPNTSLKNPDLLPYFNHRYTLSEINGCLLRDTQVIIPQTLQRRVINMLHRNHLGPVKMKQLARSHCWWPKIDKDINEISKSCDICSQLQPIPKQEYKSWEEPERVWSRVHMDFAGPIWGSKWLIVIDAKSKFPIVIDMENNTTAGNLSQVLDKIIDWFGPPEVLVSDNGPPFNSYEMVQFYKKYGINHITTAPYHPASNGLAERFVRSFKEAVMKEQQMGQTNKQTALRNILRTYRWTPHTSTGMCPANMMLQHSIRTEFDLMKPTKTIKSSQETKFNMGQLVWRLKHNLNKRPQWLPGIITKQISSMLYEVQSTDGQTYKHHQNQLRHRYSSNNDSSETDSLPDDLIQTTSKSTITSTAQPSHRTSPRYPSRIRRPPVRFTPTH</sequence>
<keyword evidence="3" id="KW-0540">Nuclease</keyword>
<dbReference type="InterPro" id="IPR000477">
    <property type="entry name" value="RT_dom"/>
</dbReference>
<dbReference type="Gene3D" id="3.10.10.10">
    <property type="entry name" value="HIV Type 1 Reverse Transcriptase, subunit A, domain 1"/>
    <property type="match status" value="1"/>
</dbReference>
<evidence type="ECO:0000256" key="2">
    <source>
        <dbReference type="ARBA" id="ARBA00022695"/>
    </source>
</evidence>
<dbReference type="PROSITE" id="PS50994">
    <property type="entry name" value="INTEGRASE"/>
    <property type="match status" value="1"/>
</dbReference>
<dbReference type="InterPro" id="IPR050951">
    <property type="entry name" value="Retrovirus_Pol_polyprotein"/>
</dbReference>
<keyword evidence="2" id="KW-0548">Nucleotidyltransferase</keyword>
<feature type="region of interest" description="Disordered" evidence="7">
    <location>
        <begin position="926"/>
        <end position="987"/>
    </location>
</feature>
<dbReference type="OrthoDB" id="775972at2759"/>
<evidence type="ECO:0000256" key="5">
    <source>
        <dbReference type="ARBA" id="ARBA00022801"/>
    </source>
</evidence>
<evidence type="ECO:0000256" key="7">
    <source>
        <dbReference type="SAM" id="MobiDB-lite"/>
    </source>
</evidence>
<feature type="domain" description="Reverse transcriptase" evidence="8">
    <location>
        <begin position="152"/>
        <end position="330"/>
    </location>
</feature>
<dbReference type="GO" id="GO:0015074">
    <property type="term" value="P:DNA integration"/>
    <property type="evidence" value="ECO:0007669"/>
    <property type="project" value="InterPro"/>
</dbReference>
<dbReference type="Pfam" id="PF00665">
    <property type="entry name" value="rve"/>
    <property type="match status" value="1"/>
</dbReference>
<evidence type="ECO:0000259" key="9">
    <source>
        <dbReference type="PROSITE" id="PS50994"/>
    </source>
</evidence>
<gene>
    <name evidence="11" type="ORF">OKA104_LOCUS36896</name>
    <name evidence="10" type="ORF">VCS650_LOCUS23213</name>
</gene>
<dbReference type="Gene3D" id="3.30.70.270">
    <property type="match status" value="2"/>
</dbReference>
<evidence type="ECO:0000256" key="1">
    <source>
        <dbReference type="ARBA" id="ARBA00022679"/>
    </source>
</evidence>
<dbReference type="PANTHER" id="PTHR37984:SF5">
    <property type="entry name" value="PROTEIN NYNRIN-LIKE"/>
    <property type="match status" value="1"/>
</dbReference>
<keyword evidence="6" id="KW-0695">RNA-directed DNA polymerase</keyword>
<accession>A0A814TEC2</accession>
<dbReference type="Gene3D" id="3.30.420.10">
    <property type="entry name" value="Ribonuclease H-like superfamily/Ribonuclease H"/>
    <property type="match status" value="1"/>
</dbReference>
<organism evidence="10 12">
    <name type="scientific">Adineta steineri</name>
    <dbReference type="NCBI Taxonomy" id="433720"/>
    <lineage>
        <taxon>Eukaryota</taxon>
        <taxon>Metazoa</taxon>
        <taxon>Spiralia</taxon>
        <taxon>Gnathifera</taxon>
        <taxon>Rotifera</taxon>
        <taxon>Eurotatoria</taxon>
        <taxon>Bdelloidea</taxon>
        <taxon>Adinetida</taxon>
        <taxon>Adinetidae</taxon>
        <taxon>Adineta</taxon>
    </lineage>
</organism>
<dbReference type="SUPFAM" id="SSF53098">
    <property type="entry name" value="Ribonuclease H-like"/>
    <property type="match status" value="1"/>
</dbReference>